<evidence type="ECO:0000256" key="3">
    <source>
        <dbReference type="ARBA" id="ARBA00005169"/>
    </source>
</evidence>
<evidence type="ECO:0000256" key="5">
    <source>
        <dbReference type="ARBA" id="ARBA00007731"/>
    </source>
</evidence>
<dbReference type="InterPro" id="IPR002496">
    <property type="entry name" value="PRib_AMP_CycHydrolase_dom"/>
</dbReference>
<keyword evidence="10 11" id="KW-0368">Histidine biosynthesis</keyword>
<feature type="binding site" evidence="11">
    <location>
        <position position="76"/>
    </location>
    <ligand>
        <name>Zn(2+)</name>
        <dbReference type="ChEBI" id="CHEBI:29105"/>
        <note>ligand shared between dimeric partners</note>
    </ligand>
</feature>
<dbReference type="EMBL" id="PNIO01000006">
    <property type="protein sequence ID" value="PMP72644.1"/>
    <property type="molecule type" value="Genomic_DNA"/>
</dbReference>
<dbReference type="Pfam" id="PF01502">
    <property type="entry name" value="PRA-CH"/>
    <property type="match status" value="1"/>
</dbReference>
<dbReference type="SUPFAM" id="SSF141734">
    <property type="entry name" value="HisI-like"/>
    <property type="match status" value="1"/>
</dbReference>
<dbReference type="Proteomes" id="UP000242288">
    <property type="component" value="Unassembled WGS sequence"/>
</dbReference>
<evidence type="ECO:0000256" key="8">
    <source>
        <dbReference type="ARBA" id="ARBA00022605"/>
    </source>
</evidence>
<evidence type="ECO:0000259" key="12">
    <source>
        <dbReference type="Pfam" id="PF01502"/>
    </source>
</evidence>
<dbReference type="PANTHER" id="PTHR42945">
    <property type="entry name" value="HISTIDINE BIOSYNTHESIS BIFUNCTIONAL PROTEIN"/>
    <property type="match status" value="1"/>
</dbReference>
<comment type="cofactor">
    <cofactor evidence="11">
        <name>Mg(2+)</name>
        <dbReference type="ChEBI" id="CHEBI:18420"/>
    </cofactor>
    <text evidence="11">Binds 1 Mg(2+) ion per subunit.</text>
</comment>
<feature type="binding site" evidence="11">
    <location>
        <position position="100"/>
    </location>
    <ligand>
        <name>Zn(2+)</name>
        <dbReference type="ChEBI" id="CHEBI:29105"/>
        <note>ligand shared between dimeric partners</note>
    </ligand>
</feature>
<comment type="subunit">
    <text evidence="11">Homodimer.</text>
</comment>
<dbReference type="FunFam" id="3.10.20.810:FF:000001">
    <property type="entry name" value="Histidine biosynthesis bifunctional protein HisIE"/>
    <property type="match status" value="1"/>
</dbReference>
<sequence>MNLPELKFDENGLIPAVIQEIDTKEVLMVAYMDKEALRRTIETGFTHFWSRSRQTYWKKGETSGCVQEVKEIYYDCDADTLLVMVKQHGKGACHTGNRTCFYRKIDFQSVK</sequence>
<feature type="binding site" evidence="11">
    <location>
        <position position="79"/>
    </location>
    <ligand>
        <name>Mg(2+)</name>
        <dbReference type="ChEBI" id="CHEBI:18420"/>
    </ligand>
</feature>
<organism evidence="13 14">
    <name type="scientific">Thermodesulfovibrio aggregans</name>
    <dbReference type="NCBI Taxonomy" id="86166"/>
    <lineage>
        <taxon>Bacteria</taxon>
        <taxon>Pseudomonadati</taxon>
        <taxon>Nitrospirota</taxon>
        <taxon>Thermodesulfovibrionia</taxon>
        <taxon>Thermodesulfovibrionales</taxon>
        <taxon>Thermodesulfovibrionaceae</taxon>
        <taxon>Thermodesulfovibrio</taxon>
    </lineage>
</organism>
<keyword evidence="11" id="KW-0862">Zinc</keyword>
<dbReference type="GO" id="GO:0004635">
    <property type="term" value="F:phosphoribosyl-AMP cyclohydrolase activity"/>
    <property type="evidence" value="ECO:0007669"/>
    <property type="project" value="UniProtKB-UniRule"/>
</dbReference>
<evidence type="ECO:0000256" key="4">
    <source>
        <dbReference type="ARBA" id="ARBA00005204"/>
    </source>
</evidence>
<keyword evidence="11" id="KW-0460">Magnesium</keyword>
<feature type="binding site" evidence="11">
    <location>
        <position position="93"/>
    </location>
    <ligand>
        <name>Zn(2+)</name>
        <dbReference type="ChEBI" id="CHEBI:29105"/>
        <note>ligand shared between dimeric partners</note>
    </ligand>
</feature>
<comment type="function">
    <text evidence="11">Catalyzes the hydrolysis of the adenine ring of phosphoribosyl-AMP.</text>
</comment>
<dbReference type="GO" id="GO:0000287">
    <property type="term" value="F:magnesium ion binding"/>
    <property type="evidence" value="ECO:0007669"/>
    <property type="project" value="UniProtKB-UniRule"/>
</dbReference>
<dbReference type="AlphaFoldDB" id="A0A2J6WQI5"/>
<comment type="similarity">
    <text evidence="5">In the C-terminal section; belongs to the PRA-PH family.</text>
</comment>
<dbReference type="PANTHER" id="PTHR42945:SF1">
    <property type="entry name" value="HISTIDINE BIOSYNTHESIS BIFUNCTIONAL PROTEIN HIS7"/>
    <property type="match status" value="1"/>
</dbReference>
<comment type="subcellular location">
    <subcellularLocation>
        <location evidence="11">Cytoplasm</location>
    </subcellularLocation>
</comment>
<keyword evidence="9 11" id="KW-0378">Hydrolase</keyword>
<dbReference type="NCBIfam" id="NF000768">
    <property type="entry name" value="PRK00051.1"/>
    <property type="match status" value="1"/>
</dbReference>
<gene>
    <name evidence="11" type="primary">hisI</name>
    <name evidence="13" type="ORF">C0186_00655</name>
</gene>
<evidence type="ECO:0000256" key="2">
    <source>
        <dbReference type="ARBA" id="ARBA00001460"/>
    </source>
</evidence>
<evidence type="ECO:0000256" key="7">
    <source>
        <dbReference type="ARBA" id="ARBA00022490"/>
    </source>
</evidence>
<protein>
    <recommendedName>
        <fullName evidence="11">Phosphoribosyl-AMP cyclohydrolase</fullName>
        <shortName evidence="11">PRA-CH</shortName>
        <ecNumber evidence="11">3.5.4.19</ecNumber>
    </recommendedName>
</protein>
<dbReference type="Gene3D" id="3.10.20.810">
    <property type="entry name" value="Phosphoribosyl-AMP cyclohydrolase"/>
    <property type="match status" value="1"/>
</dbReference>
<proteinExistence type="inferred from homology"/>
<keyword evidence="11" id="KW-0479">Metal-binding</keyword>
<evidence type="ECO:0000256" key="1">
    <source>
        <dbReference type="ARBA" id="ARBA00000024"/>
    </source>
</evidence>
<keyword evidence="8 11" id="KW-0028">Amino-acid biosynthesis</keyword>
<dbReference type="InterPro" id="IPR026660">
    <property type="entry name" value="PRA-CH"/>
</dbReference>
<dbReference type="GO" id="GO:0000105">
    <property type="term" value="P:L-histidine biosynthetic process"/>
    <property type="evidence" value="ECO:0007669"/>
    <property type="project" value="UniProtKB-UniRule"/>
</dbReference>
<evidence type="ECO:0000256" key="11">
    <source>
        <dbReference type="HAMAP-Rule" id="MF_01021"/>
    </source>
</evidence>
<accession>A0A2J6WQI5</accession>
<dbReference type="EC" id="3.5.4.19" evidence="11"/>
<comment type="pathway">
    <text evidence="3 11">Amino-acid biosynthesis; L-histidine biosynthesis; L-histidine from 5-phospho-alpha-D-ribose 1-diphosphate: step 3/9.</text>
</comment>
<evidence type="ECO:0000256" key="6">
    <source>
        <dbReference type="ARBA" id="ARBA00008299"/>
    </source>
</evidence>
<evidence type="ECO:0000256" key="9">
    <source>
        <dbReference type="ARBA" id="ARBA00022801"/>
    </source>
</evidence>
<comment type="cofactor">
    <cofactor evidence="11">
        <name>Zn(2+)</name>
        <dbReference type="ChEBI" id="CHEBI:29105"/>
    </cofactor>
    <text evidence="11">Binds 1 zinc ion per subunit.</text>
</comment>
<dbReference type="UniPathway" id="UPA00031">
    <property type="reaction ID" value="UER00008"/>
</dbReference>
<feature type="binding site" evidence="11">
    <location>
        <position position="75"/>
    </location>
    <ligand>
        <name>Mg(2+)</name>
        <dbReference type="ChEBI" id="CHEBI:18420"/>
    </ligand>
</feature>
<dbReference type="InterPro" id="IPR038019">
    <property type="entry name" value="PRib_AMP_CycHydrolase_sf"/>
</dbReference>
<comment type="catalytic activity">
    <reaction evidence="2">
        <text>1-(5-phospho-beta-D-ribosyl)-ATP + H2O = 1-(5-phospho-beta-D-ribosyl)-5'-AMP + diphosphate + H(+)</text>
        <dbReference type="Rhea" id="RHEA:22828"/>
        <dbReference type="ChEBI" id="CHEBI:15377"/>
        <dbReference type="ChEBI" id="CHEBI:15378"/>
        <dbReference type="ChEBI" id="CHEBI:33019"/>
        <dbReference type="ChEBI" id="CHEBI:59457"/>
        <dbReference type="ChEBI" id="CHEBI:73183"/>
        <dbReference type="EC" id="3.6.1.31"/>
    </reaction>
</comment>
<evidence type="ECO:0000256" key="10">
    <source>
        <dbReference type="ARBA" id="ARBA00023102"/>
    </source>
</evidence>
<feature type="binding site" evidence="11">
    <location>
        <position position="77"/>
    </location>
    <ligand>
        <name>Mg(2+)</name>
        <dbReference type="ChEBI" id="CHEBI:18420"/>
    </ligand>
</feature>
<comment type="similarity">
    <text evidence="11">Belongs to the PRA-CH family.</text>
</comment>
<evidence type="ECO:0000313" key="14">
    <source>
        <dbReference type="Proteomes" id="UP000242288"/>
    </source>
</evidence>
<evidence type="ECO:0000313" key="13">
    <source>
        <dbReference type="EMBL" id="PMP72644.1"/>
    </source>
</evidence>
<keyword evidence="7 11" id="KW-0963">Cytoplasm</keyword>
<comment type="pathway">
    <text evidence="4">Amino-acid biosynthesis; L-histidine biosynthesis; L-histidine from 5-phospho-alpha-D-ribose 1-diphosphate: step 2/9.</text>
</comment>
<dbReference type="GO" id="GO:0008270">
    <property type="term" value="F:zinc ion binding"/>
    <property type="evidence" value="ECO:0007669"/>
    <property type="project" value="UniProtKB-UniRule"/>
</dbReference>
<reference evidence="13 14" key="1">
    <citation type="submission" date="2018-01" db="EMBL/GenBank/DDBJ databases">
        <title>Metagenomic assembled genomes from two thermal pools in the Uzon Caldera, Kamchatka, Russia.</title>
        <authorList>
            <person name="Wilkins L."/>
            <person name="Ettinger C."/>
        </authorList>
    </citation>
    <scope>NUCLEOTIDE SEQUENCE [LARGE SCALE GENOMIC DNA]</scope>
    <source>
        <strain evidence="13">ZAV-04</strain>
    </source>
</reference>
<dbReference type="GO" id="GO:0005737">
    <property type="term" value="C:cytoplasm"/>
    <property type="evidence" value="ECO:0007669"/>
    <property type="project" value="UniProtKB-SubCell"/>
</dbReference>
<feature type="domain" description="Phosphoribosyl-AMP cyclohydrolase" evidence="12">
    <location>
        <begin position="28"/>
        <end position="102"/>
    </location>
</feature>
<comment type="catalytic activity">
    <reaction evidence="1 11">
        <text>1-(5-phospho-beta-D-ribosyl)-5'-AMP + H2O = 1-(5-phospho-beta-D-ribosyl)-5-[(5-phospho-beta-D-ribosylamino)methylideneamino]imidazole-4-carboxamide</text>
        <dbReference type="Rhea" id="RHEA:20049"/>
        <dbReference type="ChEBI" id="CHEBI:15377"/>
        <dbReference type="ChEBI" id="CHEBI:58435"/>
        <dbReference type="ChEBI" id="CHEBI:59457"/>
        <dbReference type="EC" id="3.5.4.19"/>
    </reaction>
</comment>
<dbReference type="GO" id="GO:0004636">
    <property type="term" value="F:phosphoribosyl-ATP diphosphatase activity"/>
    <property type="evidence" value="ECO:0007669"/>
    <property type="project" value="UniProtKB-EC"/>
</dbReference>
<comment type="caution">
    <text evidence="13">The sequence shown here is derived from an EMBL/GenBank/DDBJ whole genome shotgun (WGS) entry which is preliminary data.</text>
</comment>
<dbReference type="HAMAP" id="MF_01021">
    <property type="entry name" value="HisI"/>
    <property type="match status" value="1"/>
</dbReference>
<name>A0A2J6WQI5_9BACT</name>
<comment type="similarity">
    <text evidence="6">In the N-terminal section; belongs to the PRA-CH family.</text>
</comment>